<dbReference type="PANTHER" id="PTHR30483">
    <property type="entry name" value="LEUCINE-SPECIFIC-BINDING PROTEIN"/>
    <property type="match status" value="1"/>
</dbReference>
<name>A0A975U4M3_9PROT</name>
<dbReference type="RefSeq" id="WP_218286334.1">
    <property type="nucleotide sequence ID" value="NZ_CP076448.1"/>
</dbReference>
<feature type="domain" description="Leucine-binding protein" evidence="4">
    <location>
        <begin position="27"/>
        <end position="365"/>
    </location>
</feature>
<dbReference type="Proteomes" id="UP000694001">
    <property type="component" value="Chromosome"/>
</dbReference>
<accession>A0A975U4M3</accession>
<dbReference type="CDD" id="cd06349">
    <property type="entry name" value="PBP1_ABC_HAAT-like"/>
    <property type="match status" value="1"/>
</dbReference>
<organism evidence="5 6">
    <name type="scientific">Elioraea tepida</name>
    <dbReference type="NCBI Taxonomy" id="2843330"/>
    <lineage>
        <taxon>Bacteria</taxon>
        <taxon>Pseudomonadati</taxon>
        <taxon>Pseudomonadota</taxon>
        <taxon>Alphaproteobacteria</taxon>
        <taxon>Acetobacterales</taxon>
        <taxon>Elioraeaceae</taxon>
        <taxon>Elioraea</taxon>
    </lineage>
</organism>
<dbReference type="GO" id="GO:0006865">
    <property type="term" value="P:amino acid transport"/>
    <property type="evidence" value="ECO:0007669"/>
    <property type="project" value="UniProtKB-KW"/>
</dbReference>
<dbReference type="PANTHER" id="PTHR30483:SF6">
    <property type="entry name" value="PERIPLASMIC BINDING PROTEIN OF ABC TRANSPORTER FOR NATURAL AMINO ACIDS"/>
    <property type="match status" value="1"/>
</dbReference>
<evidence type="ECO:0000256" key="3">
    <source>
        <dbReference type="SAM" id="SignalP"/>
    </source>
</evidence>
<keyword evidence="2" id="KW-0813">Transport</keyword>
<dbReference type="AlphaFoldDB" id="A0A975U4M3"/>
<evidence type="ECO:0000256" key="1">
    <source>
        <dbReference type="ARBA" id="ARBA00022729"/>
    </source>
</evidence>
<evidence type="ECO:0000256" key="2">
    <source>
        <dbReference type="ARBA" id="ARBA00022970"/>
    </source>
</evidence>
<dbReference type="EMBL" id="CP076448">
    <property type="protein sequence ID" value="QXM25278.1"/>
    <property type="molecule type" value="Genomic_DNA"/>
</dbReference>
<keyword evidence="2" id="KW-0029">Amino-acid transport</keyword>
<keyword evidence="6" id="KW-1185">Reference proteome</keyword>
<evidence type="ECO:0000313" key="6">
    <source>
        <dbReference type="Proteomes" id="UP000694001"/>
    </source>
</evidence>
<evidence type="ECO:0000313" key="5">
    <source>
        <dbReference type="EMBL" id="QXM25278.1"/>
    </source>
</evidence>
<dbReference type="InterPro" id="IPR051010">
    <property type="entry name" value="BCAA_transport"/>
</dbReference>
<protein>
    <submittedName>
        <fullName evidence="5">ABC transporter substrate-binding protein</fullName>
    </submittedName>
</protein>
<reference evidence="5" key="1">
    <citation type="submission" date="2021-06" db="EMBL/GenBank/DDBJ databases">
        <title>Elioraea tepida, sp. nov., a moderately thermophilic aerobic anoxygenic phototrophic bacterium isolated from an alkaline siliceous hot spring mat community in Yellowstone National Park, WY, USA.</title>
        <authorList>
            <person name="Saini M.K."/>
            <person name="Yoshida S."/>
            <person name="Sebastian A."/>
            <person name="Hirose S."/>
            <person name="Hara E."/>
            <person name="Tamaki H."/>
            <person name="Soulier N.T."/>
            <person name="Albert I."/>
            <person name="Hanada S."/>
            <person name="Bryant D.A."/>
            <person name="Tank M."/>
        </authorList>
    </citation>
    <scope>NUCLEOTIDE SEQUENCE</scope>
    <source>
        <strain evidence="5">MS-P2</strain>
    </source>
</reference>
<evidence type="ECO:0000259" key="4">
    <source>
        <dbReference type="Pfam" id="PF13458"/>
    </source>
</evidence>
<feature type="signal peptide" evidence="3">
    <location>
        <begin position="1"/>
        <end position="23"/>
    </location>
</feature>
<dbReference type="InterPro" id="IPR028081">
    <property type="entry name" value="Leu-bd"/>
</dbReference>
<keyword evidence="1 3" id="KW-0732">Signal</keyword>
<sequence length="372" mass="41444">MTTTRRTLLIATAALPFAGAAHGQTRTITIGYQLPLTGEFSQYGERFRNSALMALEAFNRSGRIPAQVNIVFEDTRSDPREAVAVARKFVDNREIVAVLGDFSSSASIQAGRVYAEAGMPQLSQTASHPDFVKISPWQFRNITTQAYEGPHVARWMASQGVKRVAVVAIQNDWGQSVVSNFADAFRALGGEVVATQMYNPGNREFRAILTDIARARPDAIYLGMFYEDGAAFLQQRRQLNIRVPVYGTSSMYEPKLIELAGPGAEGLFLSTSFMSESPEPAVRAYVEEYRRRYRSEPNMFSAQAFDAVNIMLEAIARAWPDVTRQRVRDELAKTKDFPGVTGVTTFDPETREPSKTLARMQIQDGKFTLLRD</sequence>
<gene>
    <name evidence="5" type="ORF">KO353_03270</name>
</gene>
<proteinExistence type="predicted"/>
<feature type="chain" id="PRO_5037777483" evidence="3">
    <location>
        <begin position="24"/>
        <end position="372"/>
    </location>
</feature>
<dbReference type="KEGG" id="elio:KO353_03270"/>
<dbReference type="Pfam" id="PF13458">
    <property type="entry name" value="Peripla_BP_6"/>
    <property type="match status" value="1"/>
</dbReference>